<dbReference type="Pfam" id="PF00684">
    <property type="entry name" value="DnaJ_CXXCXGXG"/>
    <property type="match status" value="1"/>
</dbReference>
<dbReference type="SUPFAM" id="SSF49493">
    <property type="entry name" value="HSP40/DnaJ peptide-binding domain"/>
    <property type="match status" value="2"/>
</dbReference>
<name>A0A511KGY5_RHOTO</name>
<dbReference type="InterPro" id="IPR001623">
    <property type="entry name" value="DnaJ_domain"/>
</dbReference>
<dbReference type="FunFam" id="2.10.230.10:FF:000001">
    <property type="entry name" value="DnaJ subfamily A member 2"/>
    <property type="match status" value="1"/>
</dbReference>
<dbReference type="HAMAP" id="MF_01152">
    <property type="entry name" value="DnaJ"/>
    <property type="match status" value="1"/>
</dbReference>
<dbReference type="Pfam" id="PF00226">
    <property type="entry name" value="DnaJ"/>
    <property type="match status" value="1"/>
</dbReference>
<dbReference type="PROSITE" id="PS51188">
    <property type="entry name" value="ZF_CR"/>
    <property type="match status" value="1"/>
</dbReference>
<evidence type="ECO:0000259" key="7">
    <source>
        <dbReference type="PROSITE" id="PS50076"/>
    </source>
</evidence>
<dbReference type="GO" id="GO:0008270">
    <property type="term" value="F:zinc ion binding"/>
    <property type="evidence" value="ECO:0007669"/>
    <property type="project" value="UniProtKB-KW"/>
</dbReference>
<dbReference type="InterPro" id="IPR002939">
    <property type="entry name" value="DnaJ_C"/>
</dbReference>
<evidence type="ECO:0000256" key="1">
    <source>
        <dbReference type="ARBA" id="ARBA00022723"/>
    </source>
</evidence>
<evidence type="ECO:0000256" key="3">
    <source>
        <dbReference type="ARBA" id="ARBA00022771"/>
    </source>
</evidence>
<dbReference type="OrthoDB" id="550424at2759"/>
<dbReference type="InterPro" id="IPR036410">
    <property type="entry name" value="HSP_DnaJ_Cys-rich_dom_sf"/>
</dbReference>
<feature type="domain" description="CR-type" evidence="8">
    <location>
        <begin position="145"/>
        <end position="228"/>
    </location>
</feature>
<gene>
    <name evidence="9" type="ORF">Rt10032_c08g3650</name>
</gene>
<evidence type="ECO:0000256" key="5">
    <source>
        <dbReference type="PROSITE-ProRule" id="PRU00546"/>
    </source>
</evidence>
<dbReference type="PRINTS" id="PR00625">
    <property type="entry name" value="JDOMAIN"/>
</dbReference>
<dbReference type="InterPro" id="IPR012724">
    <property type="entry name" value="DnaJ"/>
</dbReference>
<evidence type="ECO:0000256" key="6">
    <source>
        <dbReference type="SAM" id="SignalP"/>
    </source>
</evidence>
<dbReference type="GO" id="GO:0030544">
    <property type="term" value="F:Hsp70 protein binding"/>
    <property type="evidence" value="ECO:0007669"/>
    <property type="project" value="InterPro"/>
</dbReference>
<keyword evidence="2" id="KW-0677">Repeat</keyword>
<dbReference type="AlphaFoldDB" id="A0A511KGY5"/>
<dbReference type="Gene3D" id="2.10.230.10">
    <property type="entry name" value="Heat shock protein DnaJ, cysteine-rich domain"/>
    <property type="match status" value="1"/>
</dbReference>
<evidence type="ECO:0000313" key="9">
    <source>
        <dbReference type="EMBL" id="GEM09633.1"/>
    </source>
</evidence>
<dbReference type="SUPFAM" id="SSF46565">
    <property type="entry name" value="Chaperone J-domain"/>
    <property type="match status" value="1"/>
</dbReference>
<dbReference type="InterPro" id="IPR044713">
    <property type="entry name" value="DNJA1/2-like"/>
</dbReference>
<feature type="signal peptide" evidence="6">
    <location>
        <begin position="1"/>
        <end position="21"/>
    </location>
</feature>
<dbReference type="Gene3D" id="1.10.287.110">
    <property type="entry name" value="DnaJ domain"/>
    <property type="match status" value="1"/>
</dbReference>
<evidence type="ECO:0000259" key="8">
    <source>
        <dbReference type="PROSITE" id="PS51188"/>
    </source>
</evidence>
<dbReference type="PROSITE" id="PS50076">
    <property type="entry name" value="DNAJ_2"/>
    <property type="match status" value="1"/>
</dbReference>
<keyword evidence="3 5" id="KW-0863">Zinc-finger</keyword>
<keyword evidence="6" id="KW-0732">Signal</keyword>
<evidence type="ECO:0000256" key="2">
    <source>
        <dbReference type="ARBA" id="ARBA00022737"/>
    </source>
</evidence>
<dbReference type="Gene3D" id="2.60.260.20">
    <property type="entry name" value="Urease metallochaperone UreE, N-terminal domain"/>
    <property type="match status" value="2"/>
</dbReference>
<dbReference type="FunFam" id="2.60.260.20:FF:000013">
    <property type="entry name" value="DnaJ subfamily B member 11"/>
    <property type="match status" value="1"/>
</dbReference>
<reference evidence="9 10" key="1">
    <citation type="submission" date="2019-07" db="EMBL/GenBank/DDBJ databases">
        <title>Rhodotorula toruloides NBRC10032 genome sequencing.</title>
        <authorList>
            <person name="Shida Y."/>
            <person name="Takaku H."/>
            <person name="Ogasawara W."/>
            <person name="Mori K."/>
        </authorList>
    </citation>
    <scope>NUCLEOTIDE SEQUENCE [LARGE SCALE GENOMIC DNA]</scope>
    <source>
        <strain evidence="9 10">NBRC10032</strain>
    </source>
</reference>
<dbReference type="InterPro" id="IPR036869">
    <property type="entry name" value="J_dom_sf"/>
</dbReference>
<accession>A0A511KGY5</accession>
<feature type="chain" id="PRO_5021859793" evidence="6">
    <location>
        <begin position="22"/>
        <end position="394"/>
    </location>
</feature>
<dbReference type="Proteomes" id="UP000321518">
    <property type="component" value="Unassembled WGS sequence"/>
</dbReference>
<organism evidence="9 10">
    <name type="scientific">Rhodotorula toruloides</name>
    <name type="common">Yeast</name>
    <name type="synonym">Rhodosporidium toruloides</name>
    <dbReference type="NCBI Taxonomy" id="5286"/>
    <lineage>
        <taxon>Eukaryota</taxon>
        <taxon>Fungi</taxon>
        <taxon>Dikarya</taxon>
        <taxon>Basidiomycota</taxon>
        <taxon>Pucciniomycotina</taxon>
        <taxon>Microbotryomycetes</taxon>
        <taxon>Sporidiobolales</taxon>
        <taxon>Sporidiobolaceae</taxon>
        <taxon>Rhodotorula</taxon>
    </lineage>
</organism>
<dbReference type="CDD" id="cd06257">
    <property type="entry name" value="DnaJ"/>
    <property type="match status" value="1"/>
</dbReference>
<dbReference type="InterPro" id="IPR001305">
    <property type="entry name" value="HSP_DnaJ_Cys-rich_dom"/>
</dbReference>
<dbReference type="CDD" id="cd10719">
    <property type="entry name" value="DnaJ_zf"/>
    <property type="match status" value="1"/>
</dbReference>
<dbReference type="Pfam" id="PF01556">
    <property type="entry name" value="DnaJ_C"/>
    <property type="match status" value="1"/>
</dbReference>
<protein>
    <submittedName>
        <fullName evidence="9">Chaperone regulator</fullName>
    </submittedName>
</protein>
<dbReference type="GO" id="GO:0006457">
    <property type="term" value="P:protein folding"/>
    <property type="evidence" value="ECO:0007669"/>
    <property type="project" value="InterPro"/>
</dbReference>
<evidence type="ECO:0000313" key="10">
    <source>
        <dbReference type="Proteomes" id="UP000321518"/>
    </source>
</evidence>
<keyword evidence="1 5" id="KW-0479">Metal-binding</keyword>
<feature type="zinc finger region" description="CR-type" evidence="5">
    <location>
        <begin position="145"/>
        <end position="228"/>
    </location>
</feature>
<comment type="caution">
    <text evidence="9">The sequence shown here is derived from an EMBL/GenBank/DDBJ whole genome shotgun (WGS) entry which is preliminary data.</text>
</comment>
<dbReference type="GO" id="GO:0051082">
    <property type="term" value="F:unfolded protein binding"/>
    <property type="evidence" value="ECO:0007669"/>
    <property type="project" value="InterPro"/>
</dbReference>
<dbReference type="EMBL" id="BJWK01000008">
    <property type="protein sequence ID" value="GEM09633.1"/>
    <property type="molecule type" value="Genomic_DNA"/>
</dbReference>
<proteinExistence type="inferred from homology"/>
<feature type="domain" description="J" evidence="7">
    <location>
        <begin position="23"/>
        <end position="87"/>
    </location>
</feature>
<sequence>MLGVALARALLVLALAATALAADFYAQLGVSRQAGDRELKKAYRKLSKQYHPDKNDSDEAKTRFLEVSRAYEVLSDPEKRKTYDRFGEEGLKQQEGGARSGDPFDVFRQAFGFGGGGGGGQQQQQRRGQNMLAEIEVDLKAMYEGDSMKFSVARKAICEQCDGSGAKSEKDIVTCPVCEGRGVRVVRHQLGPGIFQQMQMHCDRCGGRGKSIKHVCPSCNGARIIDSHSDLNLHIDRGMPEGADVVFEGEADESPEWVAGDVIVRVRSKKQKGGFVRKESNLYWKEPISVAEALLGFKHTVKGLDGHDIVLSRTGVTQPGLVDVITGEGMPIYHLSGHGDLFVEYQVVLPAKLSPKQHEDGSHSLSSAQADGLRLRYLRLTLPAGTHLDILDPS</sequence>
<dbReference type="CDD" id="cd10747">
    <property type="entry name" value="DnaJ_C"/>
    <property type="match status" value="1"/>
</dbReference>
<dbReference type="GO" id="GO:0009408">
    <property type="term" value="P:response to heat"/>
    <property type="evidence" value="ECO:0007669"/>
    <property type="project" value="InterPro"/>
</dbReference>
<evidence type="ECO:0000256" key="4">
    <source>
        <dbReference type="ARBA" id="ARBA00022833"/>
    </source>
</evidence>
<dbReference type="SUPFAM" id="SSF57938">
    <property type="entry name" value="DnaJ/Hsp40 cysteine-rich domain"/>
    <property type="match status" value="1"/>
</dbReference>
<dbReference type="SMART" id="SM00271">
    <property type="entry name" value="DnaJ"/>
    <property type="match status" value="1"/>
</dbReference>
<keyword evidence="4 5" id="KW-0862">Zinc</keyword>
<dbReference type="PANTHER" id="PTHR43888">
    <property type="entry name" value="DNAJ-LIKE-2, ISOFORM A-RELATED"/>
    <property type="match status" value="1"/>
</dbReference>
<dbReference type="InterPro" id="IPR008971">
    <property type="entry name" value="HSP40/DnaJ_pept-bd"/>
</dbReference>
<dbReference type="GO" id="GO:0005524">
    <property type="term" value="F:ATP binding"/>
    <property type="evidence" value="ECO:0007669"/>
    <property type="project" value="InterPro"/>
</dbReference>